<dbReference type="Proteomes" id="UP000239757">
    <property type="component" value="Unassembled WGS sequence"/>
</dbReference>
<evidence type="ECO:0000256" key="9">
    <source>
        <dbReference type="ARBA" id="ARBA00023136"/>
    </source>
</evidence>
<dbReference type="InterPro" id="IPR011992">
    <property type="entry name" value="EF-hand-dom_pair"/>
</dbReference>
<evidence type="ECO:0000256" key="5">
    <source>
        <dbReference type="ARBA" id="ARBA00022490"/>
    </source>
</evidence>
<dbReference type="InterPro" id="IPR002048">
    <property type="entry name" value="EF_hand_dom"/>
</dbReference>
<keyword evidence="5" id="KW-0963">Cytoplasm</keyword>
<proteinExistence type="predicted"/>
<comment type="subcellular location">
    <subcellularLocation>
        <location evidence="2">Cytoplasm</location>
        <location evidence="2">Cytosol</location>
    </subcellularLocation>
    <subcellularLocation>
        <location evidence="1">Membrane</location>
        <topology evidence="1">Peripheral membrane protein</topology>
        <orientation evidence="1">Cytoplasmic side</orientation>
    </subcellularLocation>
</comment>
<evidence type="ECO:0000256" key="6">
    <source>
        <dbReference type="ARBA" id="ARBA00022658"/>
    </source>
</evidence>
<dbReference type="InterPro" id="IPR035999">
    <property type="entry name" value="Sec7_dom_sf"/>
</dbReference>
<dbReference type="InterPro" id="IPR023394">
    <property type="entry name" value="Sec7_C_sf"/>
</dbReference>
<dbReference type="PANTHER" id="PTHR10663">
    <property type="entry name" value="GUANYL-NUCLEOTIDE EXCHANGE FACTOR"/>
    <property type="match status" value="1"/>
</dbReference>
<dbReference type="Pfam" id="PF12783">
    <property type="entry name" value="Sec7-like_HUS"/>
    <property type="match status" value="1"/>
</dbReference>
<sequence>MASSEADSRLSQVVARTLEKIIKNASWRKHSKLAHQCKALLERLTSPSDSPLASPDSEPENSIPGPLHDGGAVEYSLFESEFILGPLINACATAFNKIVDPAVDCIQKLIAYGYLRGEADPSGGPEAQLLSKLIESVCKCHDLSDDAIELLVLKTLLSAVTSVSLRIHGDCLLQIVRTCYDIYLGSKNVVNQTTAKASLVQMLVIVFRRMEADSSAVPVQPIVVAELMEPIEKSDADGSMTQFVQGFITKIMQDIDGVLNPVTPSRVSLGGHDGAFETTAVETTNPADLLDSTDKDMLDAKYWEISMYKTALEGRKGELADALCKLSMKTPPKEALADPLLMRGKIVALELLKILLENSGTVFRTSERFLGAIKQYLCLSLLKNSASTLMIVFQLSCSIFISLVSRFRAGLKAEIGVFFPMIVLRVLENVAQPNFQQKMIVLRFLDKLCLDSQTLVDIFINYDCDVNSSNIFERMVNGLLKTAQGVPPGVATTLLPPQEATMKLEAMRCLVAILRSMGDWMNQQLRIPDPYSTKRFEDVENSPEPGNVPMAILNGDEPAEGSDSHSEASNEASDVLTIEQRRAYKLELQEGISLFNRKPKKGIEFLIKANKVGDSPEEIAAFLKNASDLNKTLIGDYLGEREDLSLKVMHAYVDSFEFQGMEFDEAIRAFLQGFRLPGEAQKIDRIMEKFAERYCKCNPKAFTSADTAYVLAYSVIMLNTDSHNPMVKNKMSADDFIRNNRGIDDGKDLPEEYLRSLFERISRNEIKMKENDLSLHQKQSVNSNRILGLDNILNIVIRKRDEDQDMETSDDLIRHMQEQFKEKARKSKSVYYAATDVVILRFMIEVCWAPMLAAFSVPLDQSDDEAVITLCLEGFRYAIHVTAVMSMKTHRDAFVTSLAKFTSLHSPADIKQKNIYAIKAIVTIADEDGNYLREAWEHILTCVSRFEHLHLLGEGAPPDATFFAFPQDESEKSKQAKSTNLPVLNKKGPVKIQYAAASVMRGSYDGAGIGGNSAGAVTSEQVDNLVSNLNMLEQVGSSEMNRIFTRSQKLNSEAIIDFVKALCKVSMEELRSTSDPRVFSLTKIVEIAHYNMNRIRLVWSSIWHVLSNFFVTIGCSENLSIAIFAMDSLRQLSMKFLEREELANYNFQNEFMKPFVIVMRKSSAVEIRELIIRCVSQMVLSRVNNVKSGWKSMFMVFATAAYDNHKNIVLLAFEIMEKIIRDYFPYITETETTTFTDCVNCLVAFTNSRYNKDISLNAIAFLRFCAAKLAEGDLGSSSKKKEKENGKVSPSSPHKGKDGRQENGELIDKDDHLYFWFPLLAGLSELSFDPRPEIRKKALELLFETLRNHGHLFSLPLWERVFESVLFPIFDYVRHGIDPVGGDSNEEGIVSDMDELDQDAWLYETCTLALQLVVDLFVNFYNTVHPLLRKVLSLLISFIKRPHQSLAGIGTAAFVRLMSNAGDLFSEEKWLEVGYSLKEAANATLPDFSCVVSGDNMAGTNEHALNSQGNEASAGSDKSQGGSESLRTQHIYASLSEAKCRAAVQLLLIQAMMEIYNMYRTHLSAKNTLVLYEAIHDVASHAHRINIDSPLQSKLQEFSPMIQMQDPPLLRLENEAYQSCLTILQNLILDRPPRYEEVKVESHLVDLCQEVLLFYIETARSGQTSETSPEEQSQWLIPSVSGKRRELASRAPLIVATLQAICSLGDTLFEKNLVQFFPLLSSLISCEHGSNEVQSHNFPFSAFYHRRLQTATIPSKTSTILFYELSFHWIMLSSCKTCWISLFKRVQQFLHVDRCKRRSKHHRLPSSCDVITSSFATMELSNQFKQVFKVMDANGDGKISSLELRQVLLCLGHEKSTASKAAEGMIREMDFNGDGFIDLDEFMHAVVNTTSDGAISSCSSGDDDHLMDAFLIFDKDKNGFISAKELRNVLISLGFNKCSLKQCKRMIRGVDKDGDGFVDFKEFRLMMSAAERSS</sequence>
<dbReference type="GO" id="GO:0005509">
    <property type="term" value="F:calcium ion binding"/>
    <property type="evidence" value="ECO:0007669"/>
    <property type="project" value="InterPro"/>
</dbReference>
<feature type="region of interest" description="Disordered" evidence="10">
    <location>
        <begin position="1501"/>
        <end position="1523"/>
    </location>
</feature>
<dbReference type="InterPro" id="IPR032817">
    <property type="entry name" value="Mon2_C"/>
</dbReference>
<reference evidence="13 14" key="1">
    <citation type="submission" date="2015-01" db="EMBL/GenBank/DDBJ databases">
        <title>Genome of allotetraploid Gossypium barbadense reveals genomic plasticity and fiber elongation in cotton evolution.</title>
        <authorList>
            <person name="Chen X."/>
            <person name="Liu X."/>
            <person name="Zhao B."/>
            <person name="Zheng H."/>
            <person name="Hu Y."/>
            <person name="Lu G."/>
            <person name="Yang C."/>
            <person name="Chen J."/>
            <person name="Shan C."/>
            <person name="Zhang L."/>
            <person name="Zhou Y."/>
            <person name="Wang L."/>
            <person name="Guo W."/>
            <person name="Bai Y."/>
            <person name="Ruan J."/>
            <person name="Shangguan X."/>
            <person name="Mao Y."/>
            <person name="Jiang J."/>
            <person name="Zhu Y."/>
            <person name="Lei J."/>
            <person name="Kang H."/>
            <person name="Chen S."/>
            <person name="He X."/>
            <person name="Wang R."/>
            <person name="Wang Y."/>
            <person name="Chen J."/>
            <person name="Wang L."/>
            <person name="Yu S."/>
            <person name="Wang B."/>
            <person name="Wei J."/>
            <person name="Song S."/>
            <person name="Lu X."/>
            <person name="Gao Z."/>
            <person name="Gu W."/>
            <person name="Deng X."/>
            <person name="Ma D."/>
            <person name="Wang S."/>
            <person name="Liang W."/>
            <person name="Fang L."/>
            <person name="Cai C."/>
            <person name="Zhu X."/>
            <person name="Zhou B."/>
            <person name="Zhang Y."/>
            <person name="Chen Z."/>
            <person name="Xu S."/>
            <person name="Zhu R."/>
            <person name="Wang S."/>
            <person name="Zhang T."/>
            <person name="Zhao G."/>
        </authorList>
    </citation>
    <scope>NUCLEOTIDE SEQUENCE [LARGE SCALE GENOMIC DNA]</scope>
    <source>
        <strain evidence="14">cv. Xinhai21</strain>
        <tissue evidence="13">Leaf</tissue>
    </source>
</reference>
<accession>A0A2P5WQ53</accession>
<dbReference type="CDD" id="cd00051">
    <property type="entry name" value="EFh"/>
    <property type="match status" value="2"/>
</dbReference>
<dbReference type="PROSITE" id="PS50190">
    <property type="entry name" value="SEC7"/>
    <property type="match status" value="1"/>
</dbReference>
<evidence type="ECO:0000313" key="13">
    <source>
        <dbReference type="EMBL" id="PPR93226.1"/>
    </source>
</evidence>
<dbReference type="SUPFAM" id="SSF47473">
    <property type="entry name" value="EF-hand"/>
    <property type="match status" value="1"/>
</dbReference>
<dbReference type="FunFam" id="1.10.238.10:FF:000001">
    <property type="entry name" value="Calmodulin 1"/>
    <property type="match status" value="1"/>
</dbReference>
<feature type="compositionally biased region" description="Polar residues" evidence="10">
    <location>
        <begin position="1503"/>
        <end position="1523"/>
    </location>
</feature>
<dbReference type="SUPFAM" id="SSF48371">
    <property type="entry name" value="ARM repeat"/>
    <property type="match status" value="2"/>
</dbReference>
<evidence type="ECO:0000256" key="10">
    <source>
        <dbReference type="SAM" id="MobiDB-lite"/>
    </source>
</evidence>
<dbReference type="GO" id="GO:0005802">
    <property type="term" value="C:trans-Golgi network"/>
    <property type="evidence" value="ECO:0007669"/>
    <property type="project" value="TreeGrafter"/>
</dbReference>
<dbReference type="SUPFAM" id="SSF48425">
    <property type="entry name" value="Sec7 domain"/>
    <property type="match status" value="1"/>
</dbReference>
<dbReference type="OrthoDB" id="430364at2759"/>
<comment type="subunit">
    <text evidence="3">Homodimer.</text>
</comment>
<dbReference type="CDD" id="cd00171">
    <property type="entry name" value="Sec7"/>
    <property type="match status" value="1"/>
</dbReference>
<feature type="domain" description="EF-hand" evidence="12">
    <location>
        <begin position="1857"/>
        <end position="1892"/>
    </location>
</feature>
<evidence type="ECO:0000259" key="12">
    <source>
        <dbReference type="PROSITE" id="PS50222"/>
    </source>
</evidence>
<keyword evidence="6" id="KW-0344">Guanine-nucleotide releasing factor</keyword>
<dbReference type="InterPro" id="IPR046455">
    <property type="entry name" value="Sec7/BIG1-like_C"/>
</dbReference>
<feature type="region of interest" description="Disordered" evidence="10">
    <location>
        <begin position="534"/>
        <end position="574"/>
    </location>
</feature>
<dbReference type="GO" id="GO:0005829">
    <property type="term" value="C:cytosol"/>
    <property type="evidence" value="ECO:0007669"/>
    <property type="project" value="UniProtKB-SubCell"/>
</dbReference>
<dbReference type="Pfam" id="PF20252">
    <property type="entry name" value="BIG2_C"/>
    <property type="match status" value="1"/>
</dbReference>
<dbReference type="InterPro" id="IPR000904">
    <property type="entry name" value="Sec7_dom"/>
</dbReference>
<evidence type="ECO:0008006" key="15">
    <source>
        <dbReference type="Google" id="ProtNLM"/>
    </source>
</evidence>
<feature type="region of interest" description="Disordered" evidence="10">
    <location>
        <begin position="46"/>
        <end position="66"/>
    </location>
</feature>
<dbReference type="PROSITE" id="PS00018">
    <property type="entry name" value="EF_HAND_1"/>
    <property type="match status" value="4"/>
</dbReference>
<dbReference type="InterPro" id="IPR016024">
    <property type="entry name" value="ARM-type_fold"/>
</dbReference>
<dbReference type="FunFam" id="1.10.220.20:FF:000002">
    <property type="entry name" value="Brefeldin A-inhibited guanine nucleotide-exchange protein 1"/>
    <property type="match status" value="1"/>
</dbReference>
<evidence type="ECO:0000256" key="4">
    <source>
        <dbReference type="ARBA" id="ARBA00022448"/>
    </source>
</evidence>
<dbReference type="Pfam" id="PF16206">
    <property type="entry name" value="Mon2_C"/>
    <property type="match status" value="1"/>
</dbReference>
<evidence type="ECO:0000256" key="1">
    <source>
        <dbReference type="ARBA" id="ARBA00004287"/>
    </source>
</evidence>
<dbReference type="InterPro" id="IPR032691">
    <property type="entry name" value="Mon2/Sec7/BIG1-like_HUS"/>
</dbReference>
<evidence type="ECO:0000256" key="2">
    <source>
        <dbReference type="ARBA" id="ARBA00004514"/>
    </source>
</evidence>
<dbReference type="Pfam" id="PF16213">
    <property type="entry name" value="DCB"/>
    <property type="match status" value="1"/>
</dbReference>
<keyword evidence="7" id="KW-0106">Calcium</keyword>
<dbReference type="SMART" id="SM00222">
    <property type="entry name" value="Sec7"/>
    <property type="match status" value="1"/>
</dbReference>
<dbReference type="Pfam" id="PF09324">
    <property type="entry name" value="Sec7-like_HDS"/>
    <property type="match status" value="1"/>
</dbReference>
<protein>
    <recommendedName>
        <fullName evidence="15">SEC7 domain-containing protein</fullName>
    </recommendedName>
</protein>
<dbReference type="SMART" id="SM00054">
    <property type="entry name" value="EFh"/>
    <property type="match status" value="4"/>
</dbReference>
<keyword evidence="8" id="KW-0653">Protein transport</keyword>
<dbReference type="FunFam" id="1.10.1000.11:FF:000005">
    <property type="entry name" value="Brefeldin A-inhibited guanine nucleotide-exchange 1"/>
    <property type="match status" value="1"/>
</dbReference>
<dbReference type="GO" id="GO:0032012">
    <property type="term" value="P:regulation of ARF protein signal transduction"/>
    <property type="evidence" value="ECO:0007669"/>
    <property type="project" value="InterPro"/>
</dbReference>
<dbReference type="Gene3D" id="1.10.220.20">
    <property type="match status" value="1"/>
</dbReference>
<dbReference type="Gene3D" id="1.10.1000.11">
    <property type="entry name" value="Arf Nucleotide-binding Site Opener,domain 2"/>
    <property type="match status" value="1"/>
</dbReference>
<evidence type="ECO:0000256" key="8">
    <source>
        <dbReference type="ARBA" id="ARBA00022927"/>
    </source>
</evidence>
<feature type="region of interest" description="Disordered" evidence="10">
    <location>
        <begin position="1276"/>
        <end position="1303"/>
    </location>
</feature>
<evidence type="ECO:0000256" key="7">
    <source>
        <dbReference type="ARBA" id="ARBA00022837"/>
    </source>
</evidence>
<feature type="domain" description="EF-hand" evidence="12">
    <location>
        <begin position="1901"/>
        <end position="1936"/>
    </location>
</feature>
<gene>
    <name evidence="13" type="ORF">GOBAR_AA27454</name>
</gene>
<dbReference type="GO" id="GO:0005085">
    <property type="term" value="F:guanyl-nucleotide exchange factor activity"/>
    <property type="evidence" value="ECO:0007669"/>
    <property type="project" value="UniProtKB-KW"/>
</dbReference>
<feature type="domain" description="EF-hand" evidence="12">
    <location>
        <begin position="1819"/>
        <end position="1854"/>
    </location>
</feature>
<keyword evidence="4" id="KW-0813">Transport</keyword>
<dbReference type="GO" id="GO:0015031">
    <property type="term" value="P:protein transport"/>
    <property type="evidence" value="ECO:0007669"/>
    <property type="project" value="UniProtKB-KW"/>
</dbReference>
<dbReference type="PROSITE" id="PS50222">
    <property type="entry name" value="EF_HAND_2"/>
    <property type="match status" value="4"/>
</dbReference>
<dbReference type="EMBL" id="KZ666841">
    <property type="protein sequence ID" value="PPR93226.1"/>
    <property type="molecule type" value="Genomic_DNA"/>
</dbReference>
<feature type="domain" description="SEC7" evidence="11">
    <location>
        <begin position="577"/>
        <end position="764"/>
    </location>
</feature>
<evidence type="ECO:0000313" key="14">
    <source>
        <dbReference type="Proteomes" id="UP000239757"/>
    </source>
</evidence>
<feature type="domain" description="EF-hand" evidence="12">
    <location>
        <begin position="1938"/>
        <end position="1973"/>
    </location>
</feature>
<dbReference type="Pfam" id="PF13499">
    <property type="entry name" value="EF-hand_7"/>
    <property type="match status" value="2"/>
</dbReference>
<name>A0A2P5WQ53_GOSBA</name>
<organism evidence="13 14">
    <name type="scientific">Gossypium barbadense</name>
    <name type="common">Sea Island cotton</name>
    <name type="synonym">Hibiscus barbadensis</name>
    <dbReference type="NCBI Taxonomy" id="3634"/>
    <lineage>
        <taxon>Eukaryota</taxon>
        <taxon>Viridiplantae</taxon>
        <taxon>Streptophyta</taxon>
        <taxon>Embryophyta</taxon>
        <taxon>Tracheophyta</taxon>
        <taxon>Spermatophyta</taxon>
        <taxon>Magnoliopsida</taxon>
        <taxon>eudicotyledons</taxon>
        <taxon>Gunneridae</taxon>
        <taxon>Pentapetalae</taxon>
        <taxon>rosids</taxon>
        <taxon>malvids</taxon>
        <taxon>Malvales</taxon>
        <taxon>Malvaceae</taxon>
        <taxon>Malvoideae</taxon>
        <taxon>Gossypium</taxon>
    </lineage>
</organism>
<dbReference type="Pfam" id="PF01369">
    <property type="entry name" value="Sec7"/>
    <property type="match status" value="1"/>
</dbReference>
<dbReference type="InterPro" id="IPR032629">
    <property type="entry name" value="DCB_dom"/>
</dbReference>
<evidence type="ECO:0000256" key="3">
    <source>
        <dbReference type="ARBA" id="ARBA00011738"/>
    </source>
</evidence>
<dbReference type="GO" id="GO:0016020">
    <property type="term" value="C:membrane"/>
    <property type="evidence" value="ECO:0007669"/>
    <property type="project" value="UniProtKB-SubCell"/>
</dbReference>
<dbReference type="PANTHER" id="PTHR10663:SF375">
    <property type="entry name" value="LD29171P"/>
    <property type="match status" value="1"/>
</dbReference>
<dbReference type="Gene3D" id="1.10.238.10">
    <property type="entry name" value="EF-hand"/>
    <property type="match status" value="2"/>
</dbReference>
<feature type="compositionally biased region" description="Low complexity" evidence="10">
    <location>
        <begin position="46"/>
        <end position="56"/>
    </location>
</feature>
<keyword evidence="9" id="KW-0472">Membrane</keyword>
<evidence type="ECO:0000259" key="11">
    <source>
        <dbReference type="PROSITE" id="PS50190"/>
    </source>
</evidence>
<dbReference type="InterPro" id="IPR018247">
    <property type="entry name" value="EF_Hand_1_Ca_BS"/>
</dbReference>
<dbReference type="InterPro" id="IPR015403">
    <property type="entry name" value="Mon2/Sec7/BIG1-like_HDS"/>
</dbReference>